<feature type="binding site" evidence="12">
    <location>
        <position position="814"/>
    </location>
    <ligand>
        <name>[4Fe-4S] cluster</name>
        <dbReference type="ChEBI" id="CHEBI:49883"/>
        <label>3</label>
    </ligand>
</feature>
<dbReference type="InterPro" id="IPR037112">
    <property type="entry name" value="Pyrv-flavodox_OxR_EKR_sf"/>
</dbReference>
<name>A0A1B2I1P4_9BACT</name>
<dbReference type="NCBIfam" id="TIGR02176">
    <property type="entry name" value="pyruv_ox_red"/>
    <property type="match status" value="1"/>
</dbReference>
<dbReference type="FunFam" id="3.40.50.970:FF:000012">
    <property type="entry name" value="Pyruvate:ferredoxin (Flavodoxin) oxidoreductase"/>
    <property type="match status" value="1"/>
</dbReference>
<dbReference type="InterPro" id="IPR019456">
    <property type="entry name" value="Pyrv-flavodox_OxRtase_EKR"/>
</dbReference>
<keyword evidence="14" id="KW-0670">Pyruvate</keyword>
<dbReference type="PANTHER" id="PTHR32154">
    <property type="entry name" value="PYRUVATE-FLAVODOXIN OXIDOREDUCTASE-RELATED"/>
    <property type="match status" value="1"/>
</dbReference>
<dbReference type="Pfam" id="PF02775">
    <property type="entry name" value="TPP_enzyme_C"/>
    <property type="match status" value="1"/>
</dbReference>
<dbReference type="Gene3D" id="3.40.50.970">
    <property type="match status" value="2"/>
</dbReference>
<evidence type="ECO:0000256" key="10">
    <source>
        <dbReference type="PIRSR" id="PIRSR000159-1"/>
    </source>
</evidence>
<feature type="binding site" evidence="12">
    <location>
        <position position="691"/>
    </location>
    <ligand>
        <name>[4Fe-4S] cluster</name>
        <dbReference type="ChEBI" id="CHEBI:49883"/>
        <label>1</label>
    </ligand>
</feature>
<dbReference type="InterPro" id="IPR017900">
    <property type="entry name" value="4Fe4S_Fe_S_CS"/>
</dbReference>
<dbReference type="Pfam" id="PF01558">
    <property type="entry name" value="POR"/>
    <property type="match status" value="1"/>
</dbReference>
<feature type="binding site" evidence="10">
    <location>
        <position position="32"/>
    </location>
    <ligand>
        <name>pyruvate</name>
        <dbReference type="ChEBI" id="CHEBI:15361"/>
    </ligand>
</feature>
<keyword evidence="8 12" id="KW-0411">Iron-sulfur</keyword>
<evidence type="ECO:0000256" key="12">
    <source>
        <dbReference type="PIRSR" id="PIRSR000159-50"/>
    </source>
</evidence>
<keyword evidence="5 9" id="KW-0249">Electron transport</keyword>
<feature type="binding site" evidence="12">
    <location>
        <position position="701"/>
    </location>
    <ligand>
        <name>[4Fe-4S] cluster</name>
        <dbReference type="ChEBI" id="CHEBI:49883"/>
        <label>2</label>
    </ligand>
</feature>
<feature type="domain" description="4Fe-4S ferredoxin-type" evidence="13">
    <location>
        <begin position="736"/>
        <end position="767"/>
    </location>
</feature>
<comment type="cofactor">
    <cofactor evidence="12">
        <name>[4Fe-4S] cluster</name>
        <dbReference type="ChEBI" id="CHEBI:49883"/>
    </cofactor>
    <text evidence="12">Binds 3 [4Fe-4S] clusters per subunit.</text>
</comment>
<feature type="binding site" evidence="10">
    <location>
        <begin position="966"/>
        <end position="969"/>
    </location>
    <ligand>
        <name>thiamine diphosphate</name>
        <dbReference type="ChEBI" id="CHEBI:58937"/>
    </ligand>
</feature>
<dbReference type="Gene3D" id="3.40.920.10">
    <property type="entry name" value="Pyruvate-ferredoxin oxidoreductase, PFOR, domain III"/>
    <property type="match status" value="1"/>
</dbReference>
<feature type="binding site" evidence="10">
    <location>
        <position position="115"/>
    </location>
    <ligand>
        <name>pyruvate</name>
        <dbReference type="ChEBI" id="CHEBI:15361"/>
    </ligand>
</feature>
<dbReference type="Gene3D" id="4.10.780.10">
    <property type="entry name" value="Pyruvate-flavodoxin oxidoreductase, EKR domain"/>
    <property type="match status" value="1"/>
</dbReference>
<dbReference type="OrthoDB" id="9794954at2"/>
<evidence type="ECO:0000256" key="2">
    <source>
        <dbReference type="ARBA" id="ARBA00022448"/>
    </source>
</evidence>
<evidence type="ECO:0000256" key="7">
    <source>
        <dbReference type="ARBA" id="ARBA00023004"/>
    </source>
</evidence>
<dbReference type="FunFam" id="3.30.70.20:FF:000022">
    <property type="entry name" value="Pyruvate:ferredoxin (Flavodoxin) oxidoreductase"/>
    <property type="match status" value="1"/>
</dbReference>
<feature type="binding site" evidence="12">
    <location>
        <position position="694"/>
    </location>
    <ligand>
        <name>[4Fe-4S] cluster</name>
        <dbReference type="ChEBI" id="CHEBI:49883"/>
        <label>1</label>
    </ligand>
</feature>
<proteinExistence type="inferred from homology"/>
<keyword evidence="7 12" id="KW-0408">Iron</keyword>
<dbReference type="InterPro" id="IPR019752">
    <property type="entry name" value="Pyrv/ketoisovalerate_OxRed_cat"/>
</dbReference>
<feature type="binding site" evidence="10">
    <location>
        <begin position="995"/>
        <end position="1000"/>
    </location>
    <ligand>
        <name>thiamine diphosphate</name>
        <dbReference type="ChEBI" id="CHEBI:58937"/>
    </ligand>
</feature>
<accession>A0A1B2I1P4</accession>
<keyword evidence="15" id="KW-1185">Reference proteome</keyword>
<feature type="site" description="Important for catalytic activity" evidence="11">
    <location>
        <position position="65"/>
    </location>
</feature>
<evidence type="ECO:0000256" key="6">
    <source>
        <dbReference type="ARBA" id="ARBA00023002"/>
    </source>
</evidence>
<dbReference type="SUPFAM" id="SSF54862">
    <property type="entry name" value="4Fe-4S ferredoxins"/>
    <property type="match status" value="1"/>
</dbReference>
<dbReference type="InterPro" id="IPR033412">
    <property type="entry name" value="PFOR_II"/>
</dbReference>
<feature type="binding site" evidence="12">
    <location>
        <position position="697"/>
    </location>
    <ligand>
        <name>[4Fe-4S] cluster</name>
        <dbReference type="ChEBI" id="CHEBI:49883"/>
        <label>1</label>
    </ligand>
</feature>
<dbReference type="PANTHER" id="PTHR32154:SF0">
    <property type="entry name" value="PYRUVATE-FLAVODOXIN OXIDOREDUCTASE-RELATED"/>
    <property type="match status" value="1"/>
</dbReference>
<feature type="binding site" evidence="10">
    <location>
        <position position="816"/>
    </location>
    <ligand>
        <name>thiamine diphosphate</name>
        <dbReference type="ChEBI" id="CHEBI:58937"/>
    </ligand>
</feature>
<dbReference type="AlphaFoldDB" id="A0A1B2I1P4"/>
<dbReference type="PROSITE" id="PS00198">
    <property type="entry name" value="4FE4S_FER_1"/>
    <property type="match status" value="1"/>
</dbReference>
<dbReference type="Gene3D" id="3.30.70.20">
    <property type="match status" value="1"/>
</dbReference>
<dbReference type="CDD" id="cd07034">
    <property type="entry name" value="TPP_PYR_PFOR_IOR-alpha_like"/>
    <property type="match status" value="1"/>
</dbReference>
<evidence type="ECO:0000256" key="1">
    <source>
        <dbReference type="ARBA" id="ARBA00009032"/>
    </source>
</evidence>
<organism evidence="14 15">
    <name type="scientific">Cloacibacillus porcorum</name>
    <dbReference type="NCBI Taxonomy" id="1197717"/>
    <lineage>
        <taxon>Bacteria</taxon>
        <taxon>Thermotogati</taxon>
        <taxon>Synergistota</taxon>
        <taxon>Synergistia</taxon>
        <taxon>Synergistales</taxon>
        <taxon>Synergistaceae</taxon>
        <taxon>Cloacibacillus</taxon>
    </lineage>
</organism>
<dbReference type="InterPro" id="IPR011766">
    <property type="entry name" value="TPP_enzyme_TPP-bd"/>
</dbReference>
<feature type="binding site" evidence="12">
    <location>
        <position position="811"/>
    </location>
    <ligand>
        <name>[4Fe-4S] cluster</name>
        <dbReference type="ChEBI" id="CHEBI:49883"/>
        <label>3</label>
    </ligand>
</feature>
<feature type="binding site" evidence="12">
    <location>
        <position position="755"/>
    </location>
    <ligand>
        <name>[4Fe-4S] cluster</name>
        <dbReference type="ChEBI" id="CHEBI:49883"/>
        <label>1</label>
    </ligand>
</feature>
<dbReference type="FunFam" id="3.40.920.10:FF:000001">
    <property type="entry name" value="Pyruvate:ferredoxin (Flavodoxin) oxidoreductase"/>
    <property type="match status" value="1"/>
</dbReference>
<feature type="site" description="Important for catalytic activity" evidence="11">
    <location>
        <position position="115"/>
    </location>
</feature>
<feature type="binding site" evidence="12">
    <location>
        <position position="1075"/>
    </location>
    <ligand>
        <name>[4Fe-4S] cluster</name>
        <dbReference type="ChEBI" id="CHEBI:49883"/>
        <label>3</label>
    </ligand>
</feature>
<dbReference type="GO" id="GO:0016903">
    <property type="term" value="F:oxidoreductase activity, acting on the aldehyde or oxo group of donors"/>
    <property type="evidence" value="ECO:0007669"/>
    <property type="project" value="InterPro"/>
</dbReference>
<dbReference type="Pfam" id="PF10371">
    <property type="entry name" value="EKR"/>
    <property type="match status" value="1"/>
</dbReference>
<dbReference type="KEGG" id="cpor:BED41_01520"/>
<dbReference type="InterPro" id="IPR029061">
    <property type="entry name" value="THDP-binding"/>
</dbReference>
<dbReference type="Proteomes" id="UP000093044">
    <property type="component" value="Chromosome"/>
</dbReference>
<dbReference type="GeneID" id="83056528"/>
<dbReference type="FunFam" id="3.40.50.970:FF:000041">
    <property type="entry name" value="Pyruvate:ferredoxin (Flavodoxin) oxidoreductase"/>
    <property type="match status" value="1"/>
</dbReference>
<dbReference type="STRING" id="1197717.BED41_01520"/>
<feature type="binding site" evidence="12">
    <location>
        <position position="751"/>
    </location>
    <ligand>
        <name>[4Fe-4S] cluster</name>
        <dbReference type="ChEBI" id="CHEBI:49883"/>
        <label>2</label>
    </ligand>
</feature>
<dbReference type="InterPro" id="IPR050722">
    <property type="entry name" value="Pyruvate:ferred/Flavod_OxRd"/>
</dbReference>
<feature type="binding site" evidence="10">
    <location>
        <position position="839"/>
    </location>
    <ligand>
        <name>thiamine diphosphate</name>
        <dbReference type="ChEBI" id="CHEBI:58937"/>
    </ligand>
</feature>
<evidence type="ECO:0000256" key="11">
    <source>
        <dbReference type="PIRSR" id="PIRSR000159-2"/>
    </source>
</evidence>
<dbReference type="SUPFAM" id="SSF52922">
    <property type="entry name" value="TK C-terminal domain-like"/>
    <property type="match status" value="1"/>
</dbReference>
<dbReference type="Pfam" id="PF17147">
    <property type="entry name" value="PFOR_II"/>
    <property type="match status" value="1"/>
</dbReference>
<evidence type="ECO:0000256" key="5">
    <source>
        <dbReference type="ARBA" id="ARBA00022982"/>
    </source>
</evidence>
<feature type="binding site" evidence="10">
    <location>
        <position position="65"/>
    </location>
    <ligand>
        <name>thiamine diphosphate</name>
        <dbReference type="ChEBI" id="CHEBI:58937"/>
    </ligand>
</feature>
<dbReference type="Pfam" id="PF12838">
    <property type="entry name" value="Fer4_7"/>
    <property type="match status" value="1"/>
</dbReference>
<evidence type="ECO:0000256" key="9">
    <source>
        <dbReference type="PIRNR" id="PIRNR000159"/>
    </source>
</evidence>
<evidence type="ECO:0000259" key="13">
    <source>
        <dbReference type="PROSITE" id="PS51379"/>
    </source>
</evidence>
<evidence type="ECO:0000313" key="15">
    <source>
        <dbReference type="Proteomes" id="UP000093044"/>
    </source>
</evidence>
<feature type="site" description="Important for catalytic activity" evidence="11">
    <location>
        <position position="1000"/>
    </location>
</feature>
<dbReference type="SMART" id="SM00890">
    <property type="entry name" value="EKR"/>
    <property type="match status" value="1"/>
</dbReference>
<keyword evidence="4 12" id="KW-0479">Metal-binding</keyword>
<keyword evidence="2 9" id="KW-0813">Transport</keyword>
<evidence type="ECO:0000256" key="3">
    <source>
        <dbReference type="ARBA" id="ARBA00022485"/>
    </source>
</evidence>
<dbReference type="SUPFAM" id="SSF52518">
    <property type="entry name" value="Thiamin diphosphate-binding fold (THDP-binding)"/>
    <property type="match status" value="2"/>
</dbReference>
<dbReference type="FunFam" id="3.40.50.920:FF:000007">
    <property type="entry name" value="Pyruvate:ferredoxin (Flavodoxin) oxidoreductase"/>
    <property type="match status" value="1"/>
</dbReference>
<feature type="domain" description="4Fe-4S ferredoxin-type" evidence="13">
    <location>
        <begin position="682"/>
        <end position="711"/>
    </location>
</feature>
<evidence type="ECO:0000256" key="4">
    <source>
        <dbReference type="ARBA" id="ARBA00022723"/>
    </source>
</evidence>
<dbReference type="GO" id="GO:0006979">
    <property type="term" value="P:response to oxidative stress"/>
    <property type="evidence" value="ECO:0007669"/>
    <property type="project" value="TreeGrafter"/>
</dbReference>
<dbReference type="PROSITE" id="PS51379">
    <property type="entry name" value="4FE4S_FER_2"/>
    <property type="match status" value="2"/>
</dbReference>
<dbReference type="SUPFAM" id="SSF53323">
    <property type="entry name" value="Pyruvate-ferredoxin oxidoreductase, PFOR, domain III"/>
    <property type="match status" value="1"/>
</dbReference>
<dbReference type="Gene3D" id="3.40.50.920">
    <property type="match status" value="1"/>
</dbReference>
<dbReference type="GO" id="GO:0022900">
    <property type="term" value="P:electron transport chain"/>
    <property type="evidence" value="ECO:0007669"/>
    <property type="project" value="InterPro"/>
</dbReference>
<dbReference type="EMBL" id="CP016757">
    <property type="protein sequence ID" value="ANZ43883.1"/>
    <property type="molecule type" value="Genomic_DNA"/>
</dbReference>
<evidence type="ECO:0000256" key="8">
    <source>
        <dbReference type="ARBA" id="ARBA00023014"/>
    </source>
</evidence>
<dbReference type="InterPro" id="IPR002869">
    <property type="entry name" value="Pyrv_flavodox_OxRed_cen"/>
</dbReference>
<sequence length="1170" mass="128416">MREKNLVTMDGNEAAAYIAYAFTEVAAIYPITPSSPMAEKTDAWSAKGKKNIFGQTVSLIEMQSEAGAAAAVHGALETGALAASFTSSQGLMLMIPVLHRLSGQRHPGVLHVAARTVGTHAFSIFGDHSDVMNCRQCGLAMLATGGVQEIMDLGGVAHLAAIKSRIPFMHFFDGFRTSHEIDKVEEMPYETLESLLDREALAEFRAAALNPERPMMRSTVQNPDIYFQVREANNGFYDALPGIVEDYMEKISAVTGREYHLFNYYGAPDAEEVIVAMGSVSGTVEEAVDYLNAHGRKTGFIQVHLFRPFSIKHLFAVLPATVKKIAALDRCKEMGANGGPLYQDICTAFTGSGREVTIVGGRYGLSSKDTDPTQIIAVFDNLAKAEPKNDFTIGITDDVTYLSLPLGETVYPDGARQMSFKFWGLGGDGTVGANKNTIDIINSYTPKYGQAYFEYDAKKSFGVTISHLRFSDSPIRSSYFVKRADFVAAHNQTYIQNYDIVSELKEGGTLLLNCPWEPEELEDKIPADIRRKLARKKANFYIINATKIAEKHGLGSHVNIPLQSAFFHLVDLIPIEEAKEYMADAVRKTFFAKGDEVVNRNIAAIEDGGAMLVKVEIPDSWLDAKDEPKQRRAGEPAIVEKLLEPINRQQGDSLPVSAFKGYEDGTVELGLTAFEKRAIATSVPEWDPARCIQCNRCSYVCPHAVIRPYLLSEEEKKAAPEGFLTMPAVGMKEFSFSMQVSRDDCTGCGSCVTVCPAKEKALTMVPIEKSKSLPEQWAFGLTISDKEGKFDPWTVKGSQFRQPLLEFSAACAGCGETPYAKLMTQLFGDRVYWANATGCSQAWGGAMPGIPYTKNKEGKGPAWSNSLFENNAEFSLGMFLSVKQQREAQRLRAEKLLAAEIPAALRAELEAWLAAFDDFNGSASAAKKLTAALTAAELTGEAAVTAREMLVNRDQLSKKTFWMYGGDGWAYDIGFGGLDHVLAMGENVNALIVDTEVYSNTGGQSSKSTPIGAVAQFCISGKKVAKKDLGAMLMTYGNIYVAQVAMGADMNQLIKAMREAEEYEGPSVIIAYTPCLAHGIKGGMGSAQEEMKRAVASGYWTLYRYDPRKEKPLTIDSKAPTMEYEEFLDGEVRYAALKRTFPENAKKYFKEGSEEAKAKYAKYKHMEDNQ</sequence>
<keyword evidence="6 9" id="KW-0560">Oxidoreductase</keyword>
<feature type="site" description="Important for catalytic activity" evidence="11">
    <location>
        <position position="32"/>
    </location>
</feature>
<dbReference type="GO" id="GO:0051539">
    <property type="term" value="F:4 iron, 4 sulfur cluster binding"/>
    <property type="evidence" value="ECO:0007669"/>
    <property type="project" value="UniProtKB-KW"/>
</dbReference>
<dbReference type="InterPro" id="IPR011895">
    <property type="entry name" value="Pyrv_flavodox_OxRed"/>
</dbReference>
<dbReference type="PIRSF" id="PIRSF000159">
    <property type="entry name" value="NifJ"/>
    <property type="match status" value="1"/>
</dbReference>
<dbReference type="Pfam" id="PF01855">
    <property type="entry name" value="POR_N"/>
    <property type="match status" value="1"/>
</dbReference>
<reference evidence="14" key="1">
    <citation type="submission" date="2016-08" db="EMBL/GenBank/DDBJ databases">
        <title>Complete genome of Cloacibacillus porcorum.</title>
        <authorList>
            <person name="Looft T."/>
            <person name="Bayles D.O."/>
            <person name="Alt D.P."/>
        </authorList>
    </citation>
    <scope>NUCLEOTIDE SEQUENCE [LARGE SCALE GENOMIC DNA]</scope>
    <source>
        <strain evidence="14">CL-84</strain>
    </source>
</reference>
<keyword evidence="3 12" id="KW-0004">4Fe-4S</keyword>
<feature type="binding site" evidence="12">
    <location>
        <position position="748"/>
    </location>
    <ligand>
        <name>[4Fe-4S] cluster</name>
        <dbReference type="ChEBI" id="CHEBI:49883"/>
        <label>2</label>
    </ligand>
</feature>
<dbReference type="GO" id="GO:0005506">
    <property type="term" value="F:iron ion binding"/>
    <property type="evidence" value="ECO:0007669"/>
    <property type="project" value="InterPro"/>
</dbReference>
<comment type="similarity">
    <text evidence="1 9">Belongs to the pyruvate:ferredoxin/flavodoxin oxidoreductase family.</text>
</comment>
<dbReference type="InterPro" id="IPR017896">
    <property type="entry name" value="4Fe4S_Fe-S-bd"/>
</dbReference>
<dbReference type="InterPro" id="IPR009014">
    <property type="entry name" value="Transketo_C/PFOR_II"/>
</dbReference>
<dbReference type="RefSeq" id="WP_066742181.1">
    <property type="nucleotide sequence ID" value="NZ_CP016757.1"/>
</dbReference>
<evidence type="ECO:0000313" key="14">
    <source>
        <dbReference type="EMBL" id="ANZ43883.1"/>
    </source>
</evidence>
<feature type="binding site" evidence="12">
    <location>
        <position position="745"/>
    </location>
    <ligand>
        <name>[4Fe-4S] cluster</name>
        <dbReference type="ChEBI" id="CHEBI:49883"/>
        <label>2</label>
    </ligand>
</feature>
<dbReference type="GO" id="GO:0030976">
    <property type="term" value="F:thiamine pyrophosphate binding"/>
    <property type="evidence" value="ECO:0007669"/>
    <property type="project" value="InterPro"/>
</dbReference>
<protein>
    <submittedName>
        <fullName evidence="14">Pyruvate:ferredoxin (Flavodoxin) oxidoreductase</fullName>
    </submittedName>
</protein>
<gene>
    <name evidence="14" type="ORF">BED41_01520</name>
</gene>
<feature type="binding site" evidence="12">
    <location>
        <position position="839"/>
    </location>
    <ligand>
        <name>[4Fe-4S] cluster</name>
        <dbReference type="ChEBI" id="CHEBI:49883"/>
        <label>3</label>
    </ligand>
</feature>
<dbReference type="InterPro" id="IPR002880">
    <property type="entry name" value="Pyrv_Fd/Flavodoxin_OxRdtase_N"/>
</dbReference>
<dbReference type="CDD" id="cd03377">
    <property type="entry name" value="TPP_PFOR_PNO"/>
    <property type="match status" value="1"/>
</dbReference>